<dbReference type="PANTHER" id="PTHR30411">
    <property type="entry name" value="CYTOPLASMIC PROTEIN"/>
    <property type="match status" value="1"/>
</dbReference>
<dbReference type="SUPFAM" id="SSF55826">
    <property type="entry name" value="YbaK/ProRS associated domain"/>
    <property type="match status" value="1"/>
</dbReference>
<sequence>MTPAIRLLESRGVAHQVTSYELASDTAAQGSYGLDAARALSLPPASVFKTLLAQLDDDSLVVALVPVDATLDLKALAKAAGVRKARMADVPVAERATGYLVGGISPLGQKKRLPTFLDESALTLETLHVSGGRRGLELSLARDDLITLTAARTADLARRG</sequence>
<evidence type="ECO:0000256" key="2">
    <source>
        <dbReference type="ARBA" id="ARBA00022917"/>
    </source>
</evidence>
<keyword evidence="3 4" id="KW-0456">Lyase</keyword>
<dbReference type="Gene3D" id="3.90.960.10">
    <property type="entry name" value="YbaK/aminoacyl-tRNA synthetase-associated domain"/>
    <property type="match status" value="1"/>
</dbReference>
<dbReference type="EMBL" id="PGFS01000001">
    <property type="protein sequence ID" value="MDH4574320.1"/>
    <property type="molecule type" value="Genomic_DNA"/>
</dbReference>
<feature type="domain" description="YbaK/aminoacyl-tRNA synthetase-associated" evidence="5">
    <location>
        <begin position="35"/>
        <end position="147"/>
    </location>
</feature>
<keyword evidence="7" id="KW-1185">Reference proteome</keyword>
<reference evidence="6" key="1">
    <citation type="journal article" date="2015" name="Antonie Van Leeuwenhoek">
        <title>Comparative 16S rRNA signatures and multilocus sequence analysis for the genus Salinicola and description of Salinicola acroporae sp. nov., isolated from coral Acropora digitifera.</title>
        <authorList>
            <person name="Lepcha R.T."/>
            <person name="Poddar A."/>
            <person name="Schumann P."/>
            <person name="Das S.K."/>
        </authorList>
    </citation>
    <scope>NUCLEOTIDE SEQUENCE</scope>
    <source>
        <strain evidence="6">S4-41</strain>
    </source>
</reference>
<gene>
    <name evidence="6" type="ORF">CUR86_19120</name>
</gene>
<protein>
    <recommendedName>
        <fullName evidence="4">Cys-tRNA(Pro)/Cys-tRNA(Cys) deacylase</fullName>
        <ecNumber evidence="4">4.2.-.-</ecNumber>
    </recommendedName>
</protein>
<evidence type="ECO:0000256" key="1">
    <source>
        <dbReference type="ARBA" id="ARBA00009798"/>
    </source>
</evidence>
<comment type="similarity">
    <text evidence="1 4">Belongs to the prolyl-tRNA editing family. YbaK/EbsC subfamily.</text>
</comment>
<evidence type="ECO:0000256" key="3">
    <source>
        <dbReference type="ARBA" id="ARBA00023239"/>
    </source>
</evidence>
<reference evidence="6" key="2">
    <citation type="submission" date="2017-11" db="EMBL/GenBank/DDBJ databases">
        <authorList>
            <person name="Das S.K."/>
        </authorList>
    </citation>
    <scope>NUCLEOTIDE SEQUENCE</scope>
    <source>
        <strain evidence="6">S4-41</strain>
    </source>
</reference>
<dbReference type="InterPro" id="IPR036754">
    <property type="entry name" value="YbaK/aa-tRNA-synt-asso_dom_sf"/>
</dbReference>
<name>A0ABT6IAS7_9GAMM</name>
<evidence type="ECO:0000259" key="5">
    <source>
        <dbReference type="Pfam" id="PF04073"/>
    </source>
</evidence>
<evidence type="ECO:0000256" key="4">
    <source>
        <dbReference type="PIRNR" id="PIRNR006181"/>
    </source>
</evidence>
<dbReference type="InterPro" id="IPR004369">
    <property type="entry name" value="Prolyl-tRNA_editing_YbaK/EbsC"/>
</dbReference>
<dbReference type="CDD" id="cd00002">
    <property type="entry name" value="YbaK_deacylase"/>
    <property type="match status" value="1"/>
</dbReference>
<dbReference type="EC" id="4.2.-.-" evidence="4"/>
<evidence type="ECO:0000313" key="6">
    <source>
        <dbReference type="EMBL" id="MDH4574320.1"/>
    </source>
</evidence>
<evidence type="ECO:0000313" key="7">
    <source>
        <dbReference type="Proteomes" id="UP001162135"/>
    </source>
</evidence>
<dbReference type="RefSeq" id="WP_110714831.1">
    <property type="nucleotide sequence ID" value="NZ_PGFS01000001.1"/>
</dbReference>
<dbReference type="NCBIfam" id="TIGR00011">
    <property type="entry name" value="YbaK_EbsC"/>
    <property type="match status" value="1"/>
</dbReference>
<dbReference type="PIRSF" id="PIRSF006181">
    <property type="entry name" value="EbsC_YbaK"/>
    <property type="match status" value="1"/>
</dbReference>
<accession>A0ABT6IAS7</accession>
<dbReference type="Pfam" id="PF04073">
    <property type="entry name" value="tRNA_edit"/>
    <property type="match status" value="1"/>
</dbReference>
<comment type="caution">
    <text evidence="6">The sequence shown here is derived from an EMBL/GenBank/DDBJ whole genome shotgun (WGS) entry which is preliminary data.</text>
</comment>
<organism evidence="6 7">
    <name type="scientific">Salinicola acroporae</name>
    <dbReference type="NCBI Taxonomy" id="1541440"/>
    <lineage>
        <taxon>Bacteria</taxon>
        <taxon>Pseudomonadati</taxon>
        <taxon>Pseudomonadota</taxon>
        <taxon>Gammaproteobacteria</taxon>
        <taxon>Oceanospirillales</taxon>
        <taxon>Halomonadaceae</taxon>
        <taxon>Salinicola</taxon>
    </lineage>
</organism>
<keyword evidence="2 4" id="KW-0648">Protein biosynthesis</keyword>
<proteinExistence type="inferred from homology"/>
<dbReference type="PANTHER" id="PTHR30411:SF0">
    <property type="entry name" value="CYS-TRNA(PRO)_CYS-TRNA(CYS) DEACYLASE YBAK"/>
    <property type="match status" value="1"/>
</dbReference>
<dbReference type="Proteomes" id="UP001162135">
    <property type="component" value="Unassembled WGS sequence"/>
</dbReference>
<dbReference type="InterPro" id="IPR007214">
    <property type="entry name" value="YbaK/aa-tRNA-synth-assoc-dom"/>
</dbReference>